<dbReference type="AlphaFoldDB" id="A0A9P5NQH6"/>
<keyword evidence="3" id="KW-1185">Reference proteome</keyword>
<gene>
    <name evidence="2" type="ORF">CPB84DRAFT_1771822</name>
</gene>
<feature type="compositionally biased region" description="Acidic residues" evidence="1">
    <location>
        <begin position="373"/>
        <end position="388"/>
    </location>
</feature>
<evidence type="ECO:0000313" key="3">
    <source>
        <dbReference type="Proteomes" id="UP000724874"/>
    </source>
</evidence>
<dbReference type="Proteomes" id="UP000724874">
    <property type="component" value="Unassembled WGS sequence"/>
</dbReference>
<proteinExistence type="predicted"/>
<organism evidence="2 3">
    <name type="scientific">Gymnopilus junonius</name>
    <name type="common">Spectacular rustgill mushroom</name>
    <name type="synonym">Gymnopilus spectabilis subsp. junonius</name>
    <dbReference type="NCBI Taxonomy" id="109634"/>
    <lineage>
        <taxon>Eukaryota</taxon>
        <taxon>Fungi</taxon>
        <taxon>Dikarya</taxon>
        <taxon>Basidiomycota</taxon>
        <taxon>Agaricomycotina</taxon>
        <taxon>Agaricomycetes</taxon>
        <taxon>Agaricomycetidae</taxon>
        <taxon>Agaricales</taxon>
        <taxon>Agaricineae</taxon>
        <taxon>Hymenogastraceae</taxon>
        <taxon>Gymnopilus</taxon>
    </lineage>
</organism>
<accession>A0A9P5NQH6</accession>
<protein>
    <submittedName>
        <fullName evidence="2">Uncharacterized protein</fullName>
    </submittedName>
</protein>
<feature type="region of interest" description="Disordered" evidence="1">
    <location>
        <begin position="364"/>
        <end position="388"/>
    </location>
</feature>
<dbReference type="EMBL" id="JADNYJ010000023">
    <property type="protein sequence ID" value="KAF8905193.1"/>
    <property type="molecule type" value="Genomic_DNA"/>
</dbReference>
<reference evidence="2" key="1">
    <citation type="submission" date="2020-11" db="EMBL/GenBank/DDBJ databases">
        <authorList>
            <consortium name="DOE Joint Genome Institute"/>
            <person name="Ahrendt S."/>
            <person name="Riley R."/>
            <person name="Andreopoulos W."/>
            <person name="LaButti K."/>
            <person name="Pangilinan J."/>
            <person name="Ruiz-duenas F.J."/>
            <person name="Barrasa J.M."/>
            <person name="Sanchez-Garcia M."/>
            <person name="Camarero S."/>
            <person name="Miyauchi S."/>
            <person name="Serrano A."/>
            <person name="Linde D."/>
            <person name="Babiker R."/>
            <person name="Drula E."/>
            <person name="Ayuso-Fernandez I."/>
            <person name="Pacheco R."/>
            <person name="Padilla G."/>
            <person name="Ferreira P."/>
            <person name="Barriuso J."/>
            <person name="Kellner H."/>
            <person name="Castanera R."/>
            <person name="Alfaro M."/>
            <person name="Ramirez L."/>
            <person name="Pisabarro A.G."/>
            <person name="Kuo A."/>
            <person name="Tritt A."/>
            <person name="Lipzen A."/>
            <person name="He G."/>
            <person name="Yan M."/>
            <person name="Ng V."/>
            <person name="Cullen D."/>
            <person name="Martin F."/>
            <person name="Rosso M.-N."/>
            <person name="Henrissat B."/>
            <person name="Hibbett D."/>
            <person name="Martinez A.T."/>
            <person name="Grigoriev I.V."/>
        </authorList>
    </citation>
    <scope>NUCLEOTIDE SEQUENCE</scope>
    <source>
        <strain evidence="2">AH 44721</strain>
    </source>
</reference>
<evidence type="ECO:0000313" key="2">
    <source>
        <dbReference type="EMBL" id="KAF8905193.1"/>
    </source>
</evidence>
<evidence type="ECO:0000256" key="1">
    <source>
        <dbReference type="SAM" id="MobiDB-lite"/>
    </source>
</evidence>
<comment type="caution">
    <text evidence="2">The sequence shown here is derived from an EMBL/GenBank/DDBJ whole genome shotgun (WGS) entry which is preliminary data.</text>
</comment>
<sequence length="388" mass="43090">MSTVREYSGPASARISTTSPYIRVKAIPGLNLPALHRVHSAGAASVSSTNLSCTPSEKEEHQHIPPEEPCFITKRPGYGLQKTHLVNAVRKRPTDKEAIQAFLGSLSVVELGFNLNSASNLVPLDRELHDVLDKLGFFAVTCAKPTLKAILTLLQQQNQIFDGREYRKYPRFFDLDKEPFSTAQYELVILHPDHFRPSGSTLAIHTPSSNPTMRVDGALRQGRANNTPRFPAFQPSSREKQHYCRSSFPALCADYQELVDLTIAVADEIYYAPVVEKAMRTAFGSKGLLETSDKDETLTTEGQLEGGRKKYTVSVTSRFGPEVKIPGADASQEEMSDYCRYLLSGRDEPLTRRDKAILKSTGLYSVENNANEGGEDYDAFDSDEYEEA</sequence>
<name>A0A9P5NQH6_GYMJU</name>
<dbReference type="OrthoDB" id="3013631at2759"/>